<protein>
    <recommendedName>
        <fullName evidence="1">TniQ domain-containing protein</fullName>
    </recommendedName>
</protein>
<accession>A0A5D4TP50</accession>
<feature type="domain" description="TniQ" evidence="1">
    <location>
        <begin position="6"/>
        <end position="129"/>
    </location>
</feature>
<evidence type="ECO:0000313" key="3">
    <source>
        <dbReference type="Proteomes" id="UP000325054"/>
    </source>
</evidence>
<dbReference type="EMBL" id="VTEW01000012">
    <property type="protein sequence ID" value="TYS76598.1"/>
    <property type="molecule type" value="Genomic_DNA"/>
</dbReference>
<comment type="caution">
    <text evidence="2">The sequence shown here is derived from an EMBL/GenBank/DDBJ whole genome shotgun (WGS) entry which is preliminary data.</text>
</comment>
<dbReference type="InterPro" id="IPR009492">
    <property type="entry name" value="TniQ"/>
</dbReference>
<sequence>MESLLFRPSLLQGESLSNYVYRLSKVNGYSTSHYILKTLGMKNHQYYSNSFSYDAIKNLAILSLKSEEELFERSAEFYLQKLGKQLSNIFLIKTTIKFCPSCYEVGDIIHKRDWQLTLVHYCDSHKVQLIDMCQGCESKLNFGALITGYCPCGFHLLESQVSHIETGSLFEEYQEFTYLLLEKKTAPFIIPVSLKDFLTLASKTITLLGGMSSFVMLDDLNDREIPSFTSRYQGELENERLKLAMVNIFWMYSNFPSNFYKAMDDFYQKPYTNRKYQKKQFETLFENPRFEVIQSAYEGYWNLQARKQNVHRALNEKYSDQKYNYTKKDLIKKYNLTRNEVDTLWRKPRFLKEVTRGGNTYKVFSAEFEHEINEYMLLKPHLVTRKEVCKMLKISDFLAMRLVGTQLLRCKEVLGREGYFFDIREVQKFKERYNSILHNPIFVEYGEISAAIKIIKLIKSKIISTDELSIEFLQSEFPRYEKIWFANHQLRGKQVYSLEQVRERLRVDGKAVHKMIDKGVLIPFEIRFHTESNRYYFLKEEIDLFLSVHIKIADAVLAYPVSKITLQRWVNKGILQNVLEGISNTNLLIERELKEELLRRGYILS</sequence>
<dbReference type="Pfam" id="PF06527">
    <property type="entry name" value="TniQ"/>
    <property type="match status" value="1"/>
</dbReference>
<evidence type="ECO:0000313" key="2">
    <source>
        <dbReference type="EMBL" id="TYS76598.1"/>
    </source>
</evidence>
<dbReference type="OrthoDB" id="470139at2"/>
<organism evidence="2 3">
    <name type="scientific">Rossellomorea aquimaris</name>
    <dbReference type="NCBI Taxonomy" id="189382"/>
    <lineage>
        <taxon>Bacteria</taxon>
        <taxon>Bacillati</taxon>
        <taxon>Bacillota</taxon>
        <taxon>Bacilli</taxon>
        <taxon>Bacillales</taxon>
        <taxon>Bacillaceae</taxon>
        <taxon>Rossellomorea</taxon>
    </lineage>
</organism>
<dbReference type="AlphaFoldDB" id="A0A5D4TP50"/>
<proteinExistence type="predicted"/>
<dbReference type="Proteomes" id="UP000325054">
    <property type="component" value="Unassembled WGS sequence"/>
</dbReference>
<reference evidence="2 3" key="1">
    <citation type="submission" date="2019-08" db="EMBL/GenBank/DDBJ databases">
        <title>Bacillus genomes from the desert of Cuatro Cienegas, Coahuila.</title>
        <authorList>
            <person name="Olmedo-Alvarez G."/>
        </authorList>
    </citation>
    <scope>NUCLEOTIDE SEQUENCE [LARGE SCALE GENOMIC DNA]</scope>
    <source>
        <strain evidence="2 3">CH451a_14T</strain>
    </source>
</reference>
<gene>
    <name evidence="2" type="ORF">FZC80_14945</name>
</gene>
<name>A0A5D4TP50_9BACI</name>
<evidence type="ECO:0000259" key="1">
    <source>
        <dbReference type="Pfam" id="PF06527"/>
    </source>
</evidence>
<dbReference type="RefSeq" id="WP_148992298.1">
    <property type="nucleotide sequence ID" value="NZ_VTEW01000012.1"/>
</dbReference>